<dbReference type="STRING" id="147645.A6J80_03070"/>
<gene>
    <name evidence="1" type="ORF">A6J80_03070</name>
</gene>
<protein>
    <recommendedName>
        <fullName evidence="3">DUF551 domain-containing protein</fullName>
    </recommendedName>
</protein>
<dbReference type="Proteomes" id="UP000191257">
    <property type="component" value="Chromosome"/>
</dbReference>
<dbReference type="AlphaFoldDB" id="A0A1V0GNT5"/>
<evidence type="ECO:0008006" key="3">
    <source>
        <dbReference type="Google" id="ProtNLM"/>
    </source>
</evidence>
<evidence type="ECO:0000313" key="2">
    <source>
        <dbReference type="Proteomes" id="UP000191257"/>
    </source>
</evidence>
<dbReference type="EMBL" id="CP020442">
    <property type="protein sequence ID" value="ARC35495.1"/>
    <property type="molecule type" value="Genomic_DNA"/>
</dbReference>
<dbReference type="KEGG" id="pye:A6J80_03070"/>
<keyword evidence="2" id="KW-1185">Reference proteome</keyword>
<reference evidence="1" key="1">
    <citation type="submission" date="2017-12" db="EMBL/GenBank/DDBJ databases">
        <title>FDA dAtabase for Regulatory Grade micrObial Sequences (FDA-ARGOS): Supporting development and validation of Infectious Disease Dx tests.</title>
        <authorList>
            <person name="Campos J."/>
            <person name="Goldberg B."/>
            <person name="Tallon L."/>
            <person name="Sadzewicz L."/>
            <person name="Sengamalay N."/>
            <person name="Ott S."/>
            <person name="Godinez A."/>
            <person name="Nagaraj S."/>
            <person name="Vyas G."/>
            <person name="Aluvathingal J."/>
            <person name="Nadendla S."/>
            <person name="Geyer C."/>
            <person name="Nandy P."/>
            <person name="Hobson J."/>
            <person name="Sichtig H."/>
        </authorList>
    </citation>
    <scope>NUCLEOTIDE SEQUENCE</scope>
    <source>
        <strain evidence="1">FDAARGOS_252</strain>
    </source>
</reference>
<dbReference type="RefSeq" id="WP_080620447.1">
    <property type="nucleotide sequence ID" value="NZ_CAWMZI010000001.1"/>
</dbReference>
<name>A0A1V0GNT5_9RHOB</name>
<proteinExistence type="predicted"/>
<organism evidence="1 2">
    <name type="scientific">Paracoccus yeei</name>
    <dbReference type="NCBI Taxonomy" id="147645"/>
    <lineage>
        <taxon>Bacteria</taxon>
        <taxon>Pseudomonadati</taxon>
        <taxon>Pseudomonadota</taxon>
        <taxon>Alphaproteobacteria</taxon>
        <taxon>Rhodobacterales</taxon>
        <taxon>Paracoccaceae</taxon>
        <taxon>Paracoccus</taxon>
    </lineage>
</organism>
<evidence type="ECO:0000313" key="1">
    <source>
        <dbReference type="EMBL" id="ARC35495.1"/>
    </source>
</evidence>
<accession>A0A1V0GNT5</accession>
<sequence>MTRYEPHCDCLGGHVSMLPDPNGRWCRAEEGWQDISKKKPPMDEPFLARNPGSAAFIAEWSQVDQEFLHFDPVEGWCPQPFTHWRPIPPLDIPTEADHA</sequence>